<comment type="subcellular location">
    <subcellularLocation>
        <location evidence="1">Membrane</location>
        <topology evidence="1">Multi-pass membrane protein</topology>
    </subcellularLocation>
</comment>
<comment type="caution">
    <text evidence="9">The sequence shown here is derived from an EMBL/GenBank/DDBJ whole genome shotgun (WGS) entry which is preliminary data.</text>
</comment>
<dbReference type="SUPFAM" id="SSF81338">
    <property type="entry name" value="Aquaporin-like"/>
    <property type="match status" value="1"/>
</dbReference>
<evidence type="ECO:0000256" key="6">
    <source>
        <dbReference type="ARBA" id="ARBA00023136"/>
    </source>
</evidence>
<keyword evidence="10" id="KW-1185">Reference proteome</keyword>
<accession>A0A9Q0C8B0</accession>
<evidence type="ECO:0000313" key="10">
    <source>
        <dbReference type="Proteomes" id="UP001151287"/>
    </source>
</evidence>
<feature type="transmembrane region" description="Helical" evidence="8">
    <location>
        <begin position="218"/>
        <end position="239"/>
    </location>
</feature>
<sequence length="242" mass="25700">MSAETFVYHLAPQQENRNYRLCPEQGAKVLKMMVAEFIGTFIMVFGSATTPIVDAKYPNVETLIGKAASSGISVAIVIFSTGHISGAHLNPAVTIAFALFKNFPFACVPLYIVAQVLGSICASTALSFIFDPVQDGGVTVPTISTSRAFILEFVITFILLFVVTAVTFDSEANQKLAAIAVGLTVLLNSLIAGPSTGASMNPVRTLGPALVSGNYDRIWIYIAAPILGAIFGTSTYDYMKLA</sequence>
<dbReference type="AlphaFoldDB" id="A0A9Q0C8B0"/>
<dbReference type="PANTHER" id="PTHR45724">
    <property type="entry name" value="AQUAPORIN NIP2-1"/>
    <property type="match status" value="1"/>
</dbReference>
<dbReference type="Pfam" id="PF00230">
    <property type="entry name" value="MIP"/>
    <property type="match status" value="1"/>
</dbReference>
<feature type="transmembrane region" description="Helical" evidence="8">
    <location>
        <begin position="33"/>
        <end position="52"/>
    </location>
</feature>
<gene>
    <name evidence="9" type="ORF">LUZ63_013317</name>
</gene>
<protein>
    <recommendedName>
        <fullName evidence="11">Aquaporin</fullName>
    </recommendedName>
</protein>
<keyword evidence="5 8" id="KW-1133">Transmembrane helix</keyword>
<evidence type="ECO:0000256" key="7">
    <source>
        <dbReference type="RuleBase" id="RU000477"/>
    </source>
</evidence>
<evidence type="ECO:0000256" key="1">
    <source>
        <dbReference type="ARBA" id="ARBA00004141"/>
    </source>
</evidence>
<feature type="transmembrane region" description="Helical" evidence="8">
    <location>
        <begin position="72"/>
        <end position="100"/>
    </location>
</feature>
<evidence type="ECO:0000256" key="8">
    <source>
        <dbReference type="SAM" id="Phobius"/>
    </source>
</evidence>
<reference evidence="9" key="1">
    <citation type="journal article" date="2022" name="Cell">
        <title>Repeat-based holocentromeres influence genome architecture and karyotype evolution.</title>
        <authorList>
            <person name="Hofstatter P.G."/>
            <person name="Thangavel G."/>
            <person name="Lux T."/>
            <person name="Neumann P."/>
            <person name="Vondrak T."/>
            <person name="Novak P."/>
            <person name="Zhang M."/>
            <person name="Costa L."/>
            <person name="Castellani M."/>
            <person name="Scott A."/>
            <person name="Toegelov H."/>
            <person name="Fuchs J."/>
            <person name="Mata-Sucre Y."/>
            <person name="Dias Y."/>
            <person name="Vanzela A.L.L."/>
            <person name="Huettel B."/>
            <person name="Almeida C.C.S."/>
            <person name="Simkova H."/>
            <person name="Souza G."/>
            <person name="Pedrosa-Harand A."/>
            <person name="Macas J."/>
            <person name="Mayer K.F.X."/>
            <person name="Houben A."/>
            <person name="Marques A."/>
        </authorList>
    </citation>
    <scope>NUCLEOTIDE SEQUENCE</scope>
    <source>
        <strain evidence="9">RhyBre1mFocal</strain>
    </source>
</reference>
<dbReference type="GO" id="GO:0016020">
    <property type="term" value="C:membrane"/>
    <property type="evidence" value="ECO:0007669"/>
    <property type="project" value="UniProtKB-SubCell"/>
</dbReference>
<keyword evidence="3 7" id="KW-0812">Transmembrane</keyword>
<evidence type="ECO:0000256" key="5">
    <source>
        <dbReference type="ARBA" id="ARBA00022989"/>
    </source>
</evidence>
<dbReference type="GO" id="GO:0015267">
    <property type="term" value="F:channel activity"/>
    <property type="evidence" value="ECO:0007669"/>
    <property type="project" value="InterPro"/>
</dbReference>
<feature type="transmembrane region" description="Helical" evidence="8">
    <location>
        <begin position="107"/>
        <end position="129"/>
    </location>
</feature>
<dbReference type="PANTHER" id="PTHR45724:SF55">
    <property type="entry name" value="AQUAPORIN NIP3-2"/>
    <property type="match status" value="1"/>
</dbReference>
<dbReference type="InterPro" id="IPR022357">
    <property type="entry name" value="MIP_CS"/>
</dbReference>
<dbReference type="Gene3D" id="1.20.1080.10">
    <property type="entry name" value="Glycerol uptake facilitator protein"/>
    <property type="match status" value="1"/>
</dbReference>
<dbReference type="InterPro" id="IPR023271">
    <property type="entry name" value="Aquaporin-like"/>
</dbReference>
<feature type="transmembrane region" description="Helical" evidence="8">
    <location>
        <begin position="176"/>
        <end position="198"/>
    </location>
</feature>
<keyword evidence="6 8" id="KW-0472">Membrane</keyword>
<feature type="transmembrane region" description="Helical" evidence="8">
    <location>
        <begin position="149"/>
        <end position="169"/>
    </location>
</feature>
<evidence type="ECO:0000313" key="9">
    <source>
        <dbReference type="EMBL" id="KAJ1689162.1"/>
    </source>
</evidence>
<dbReference type="PRINTS" id="PR00783">
    <property type="entry name" value="MINTRINSICP"/>
</dbReference>
<name>A0A9Q0C8B0_9POAL</name>
<dbReference type="InterPro" id="IPR000425">
    <property type="entry name" value="MIP"/>
</dbReference>
<evidence type="ECO:0000256" key="2">
    <source>
        <dbReference type="ARBA" id="ARBA00022448"/>
    </source>
</evidence>
<dbReference type="PROSITE" id="PS00221">
    <property type="entry name" value="MIP"/>
    <property type="match status" value="1"/>
</dbReference>
<comment type="similarity">
    <text evidence="7">Belongs to the MIP/aquaporin (TC 1.A.8) family.</text>
</comment>
<dbReference type="OrthoDB" id="3222at2759"/>
<dbReference type="EMBL" id="JAMQYH010000004">
    <property type="protein sequence ID" value="KAJ1689162.1"/>
    <property type="molecule type" value="Genomic_DNA"/>
</dbReference>
<proteinExistence type="inferred from homology"/>
<dbReference type="InterPro" id="IPR034294">
    <property type="entry name" value="Aquaporin_transptr"/>
</dbReference>
<organism evidence="9 10">
    <name type="scientific">Rhynchospora breviuscula</name>
    <dbReference type="NCBI Taxonomy" id="2022672"/>
    <lineage>
        <taxon>Eukaryota</taxon>
        <taxon>Viridiplantae</taxon>
        <taxon>Streptophyta</taxon>
        <taxon>Embryophyta</taxon>
        <taxon>Tracheophyta</taxon>
        <taxon>Spermatophyta</taxon>
        <taxon>Magnoliopsida</taxon>
        <taxon>Liliopsida</taxon>
        <taxon>Poales</taxon>
        <taxon>Cyperaceae</taxon>
        <taxon>Cyperoideae</taxon>
        <taxon>Rhynchosporeae</taxon>
        <taxon>Rhynchospora</taxon>
    </lineage>
</organism>
<dbReference type="NCBIfam" id="TIGR00861">
    <property type="entry name" value="MIP"/>
    <property type="match status" value="1"/>
</dbReference>
<evidence type="ECO:0000256" key="3">
    <source>
        <dbReference type="ARBA" id="ARBA00022692"/>
    </source>
</evidence>
<evidence type="ECO:0000256" key="4">
    <source>
        <dbReference type="ARBA" id="ARBA00022737"/>
    </source>
</evidence>
<dbReference type="Proteomes" id="UP001151287">
    <property type="component" value="Unassembled WGS sequence"/>
</dbReference>
<keyword evidence="4" id="KW-0677">Repeat</keyword>
<evidence type="ECO:0008006" key="11">
    <source>
        <dbReference type="Google" id="ProtNLM"/>
    </source>
</evidence>
<keyword evidence="2 7" id="KW-0813">Transport</keyword>